<reference evidence="2" key="2">
    <citation type="journal article" date="2012" name="PLoS ONE">
        <title>A Deeply Branching Thermophilic Bacterium with an Ancient Acetyl-CoA Pathway Dominates a Subsurface Ecosystem.</title>
        <authorList>
            <person name="Takami H."/>
            <person name="Noguchi H."/>
            <person name="Takaki Y."/>
            <person name="Uchiyama I."/>
            <person name="Toyoda A."/>
            <person name="Nishi S."/>
            <person name="Chee G.-J."/>
            <person name="Arai W."/>
            <person name="Nunoura T."/>
            <person name="Itoh T."/>
            <person name="Hattori M."/>
            <person name="Takai K."/>
        </authorList>
    </citation>
    <scope>NUCLEOTIDE SEQUENCE</scope>
</reference>
<dbReference type="PANTHER" id="PTHR30437">
    <property type="entry name" value="TRANSCRIPTION ELONGATION FACTOR GREA"/>
    <property type="match status" value="1"/>
</dbReference>
<reference evidence="2" key="1">
    <citation type="journal article" date="2005" name="Environ. Microbiol.">
        <title>Genetic and functional properties of uncultivated thermophilic crenarchaeotes from a subsurface gold mine as revealed by analysis of genome fragments.</title>
        <authorList>
            <person name="Nunoura T."/>
            <person name="Hirayama H."/>
            <person name="Takami H."/>
            <person name="Oida H."/>
            <person name="Nishi S."/>
            <person name="Shimamura S."/>
            <person name="Suzuki Y."/>
            <person name="Inagaki F."/>
            <person name="Takai K."/>
            <person name="Nealson K.H."/>
            <person name="Horikoshi K."/>
        </authorList>
    </citation>
    <scope>NUCLEOTIDE SEQUENCE</scope>
</reference>
<dbReference type="GO" id="GO:0070063">
    <property type="term" value="F:RNA polymerase binding"/>
    <property type="evidence" value="ECO:0007669"/>
    <property type="project" value="InterPro"/>
</dbReference>
<dbReference type="InterPro" id="IPR036953">
    <property type="entry name" value="GreA/GreB_C_sf"/>
</dbReference>
<sequence length="90" mass="9862">MQTVAAVVPARARAQAKDRVELGCRVVVREARSRRAHTLTLVSPGEADPERDHISTESPLGQALLGRRLGESITIRAPIGELQYHIIEIT</sequence>
<dbReference type="GO" id="GO:0006354">
    <property type="term" value="P:DNA-templated transcription elongation"/>
    <property type="evidence" value="ECO:0007669"/>
    <property type="project" value="TreeGrafter"/>
</dbReference>
<dbReference type="Pfam" id="PF01272">
    <property type="entry name" value="GreA_GreB"/>
    <property type="match status" value="1"/>
</dbReference>
<dbReference type="PANTHER" id="PTHR30437:SF4">
    <property type="entry name" value="TRANSCRIPTION ELONGATION FACTOR GREA"/>
    <property type="match status" value="1"/>
</dbReference>
<evidence type="ECO:0000259" key="1">
    <source>
        <dbReference type="Pfam" id="PF01272"/>
    </source>
</evidence>
<dbReference type="GO" id="GO:0003677">
    <property type="term" value="F:DNA binding"/>
    <property type="evidence" value="ECO:0007669"/>
    <property type="project" value="InterPro"/>
</dbReference>
<accession>H5S9V8</accession>
<dbReference type="AlphaFoldDB" id="H5S9V8"/>
<dbReference type="InterPro" id="IPR023459">
    <property type="entry name" value="Tscrpt_elong_fac_GreA/B_fam"/>
</dbReference>
<dbReference type="GO" id="GO:0032784">
    <property type="term" value="P:regulation of DNA-templated transcription elongation"/>
    <property type="evidence" value="ECO:0007669"/>
    <property type="project" value="InterPro"/>
</dbReference>
<name>H5S9V8_9BACT</name>
<dbReference type="InterPro" id="IPR001437">
    <property type="entry name" value="Tscrpt_elong_fac_GreA/B_C"/>
</dbReference>
<dbReference type="PROSITE" id="PS00830">
    <property type="entry name" value="GREAB_2"/>
    <property type="match status" value="1"/>
</dbReference>
<dbReference type="Gene3D" id="3.10.50.30">
    <property type="entry name" value="Transcription elongation factor, GreA/GreB, C-terminal domain"/>
    <property type="match status" value="1"/>
</dbReference>
<evidence type="ECO:0000313" key="2">
    <source>
        <dbReference type="EMBL" id="BAL52944.1"/>
    </source>
</evidence>
<dbReference type="EMBL" id="AP011644">
    <property type="protein sequence ID" value="BAL52944.1"/>
    <property type="molecule type" value="Genomic_DNA"/>
</dbReference>
<proteinExistence type="predicted"/>
<dbReference type="InterPro" id="IPR018151">
    <property type="entry name" value="TF_GreA/GreB_CS"/>
</dbReference>
<gene>
    <name evidence="2" type="ORF">HGMM_F03H09C03</name>
</gene>
<organism evidence="2">
    <name type="scientific">uncultured Acetothermia bacterium</name>
    <dbReference type="NCBI Taxonomy" id="236499"/>
    <lineage>
        <taxon>Bacteria</taxon>
        <taxon>Candidatus Bipolaricaulota</taxon>
        <taxon>environmental samples</taxon>
    </lineage>
</organism>
<feature type="domain" description="Transcription elongation factor GreA/GreB C-terminal" evidence="1">
    <location>
        <begin position="16"/>
        <end position="90"/>
    </location>
</feature>
<dbReference type="SUPFAM" id="SSF54534">
    <property type="entry name" value="FKBP-like"/>
    <property type="match status" value="1"/>
</dbReference>
<protein>
    <recommendedName>
        <fullName evidence="1">Transcription elongation factor GreA/GreB C-terminal domain-containing protein</fullName>
    </recommendedName>
</protein>